<evidence type="ECO:0000313" key="2">
    <source>
        <dbReference type="EMBL" id="CAI8011960.1"/>
    </source>
</evidence>
<dbReference type="InterPro" id="IPR011048">
    <property type="entry name" value="Haem_d1_sf"/>
</dbReference>
<dbReference type="GO" id="GO:0017057">
    <property type="term" value="F:6-phosphogluconolactonase activity"/>
    <property type="evidence" value="ECO:0007669"/>
    <property type="project" value="TreeGrafter"/>
</dbReference>
<evidence type="ECO:0000313" key="3">
    <source>
        <dbReference type="Proteomes" id="UP001174909"/>
    </source>
</evidence>
<dbReference type="Pfam" id="PF10282">
    <property type="entry name" value="Lactonase"/>
    <property type="match status" value="1"/>
</dbReference>
<comment type="caution">
    <text evidence="2">The sequence shown here is derived from an EMBL/GenBank/DDBJ whole genome shotgun (WGS) entry which is preliminary data.</text>
</comment>
<proteinExistence type="inferred from homology"/>
<dbReference type="GO" id="GO:0005829">
    <property type="term" value="C:cytosol"/>
    <property type="evidence" value="ECO:0007669"/>
    <property type="project" value="TreeGrafter"/>
</dbReference>
<dbReference type="InterPro" id="IPR019405">
    <property type="entry name" value="Lactonase_7-beta_prop"/>
</dbReference>
<organism evidence="2 3">
    <name type="scientific">Geodia barretti</name>
    <name type="common">Barrett's horny sponge</name>
    <dbReference type="NCBI Taxonomy" id="519541"/>
    <lineage>
        <taxon>Eukaryota</taxon>
        <taxon>Metazoa</taxon>
        <taxon>Porifera</taxon>
        <taxon>Demospongiae</taxon>
        <taxon>Heteroscleromorpha</taxon>
        <taxon>Tetractinellida</taxon>
        <taxon>Astrophorina</taxon>
        <taxon>Geodiidae</taxon>
        <taxon>Geodia</taxon>
    </lineage>
</organism>
<dbReference type="SUPFAM" id="SSF51004">
    <property type="entry name" value="C-terminal (heme d1) domain of cytochrome cd1-nitrite reductase"/>
    <property type="match status" value="1"/>
</dbReference>
<evidence type="ECO:0000256" key="1">
    <source>
        <dbReference type="ARBA" id="ARBA00005564"/>
    </source>
</evidence>
<gene>
    <name evidence="2" type="ORF">GBAR_LOCUS7679</name>
</gene>
<dbReference type="InterPro" id="IPR050282">
    <property type="entry name" value="Cycloisomerase_2"/>
</dbReference>
<dbReference type="PANTHER" id="PTHR30344:SF1">
    <property type="entry name" value="6-PHOSPHOGLUCONOLACTONASE"/>
    <property type="match status" value="1"/>
</dbReference>
<dbReference type="AlphaFoldDB" id="A0AA35RI66"/>
<dbReference type="Proteomes" id="UP001174909">
    <property type="component" value="Unassembled WGS sequence"/>
</dbReference>
<keyword evidence="3" id="KW-1185">Reference proteome</keyword>
<dbReference type="Gene3D" id="2.130.10.10">
    <property type="entry name" value="YVTN repeat-like/Quinoprotein amine dehydrogenase"/>
    <property type="match status" value="1"/>
</dbReference>
<dbReference type="PANTHER" id="PTHR30344">
    <property type="entry name" value="6-PHOSPHOGLUCONOLACTONASE-RELATED"/>
    <property type="match status" value="1"/>
</dbReference>
<dbReference type="InterPro" id="IPR015943">
    <property type="entry name" value="WD40/YVTN_repeat-like_dom_sf"/>
</dbReference>
<reference evidence="2" key="1">
    <citation type="submission" date="2023-03" db="EMBL/GenBank/DDBJ databases">
        <authorList>
            <person name="Steffen K."/>
            <person name="Cardenas P."/>
        </authorList>
    </citation>
    <scope>NUCLEOTIDE SEQUENCE</scope>
</reference>
<comment type="similarity">
    <text evidence="1">Belongs to the cycloisomerase 2 family.</text>
</comment>
<dbReference type="EMBL" id="CASHTH010001138">
    <property type="protein sequence ID" value="CAI8011960.1"/>
    <property type="molecule type" value="Genomic_DNA"/>
</dbReference>
<name>A0AA35RI66_GEOBA</name>
<accession>A0AA35RI66</accession>
<sequence>MHLSVDATGKCLLVANYGGGSVAAFPIASDGRLGEASDFVQHQGSSINPQRQMEPHAHSIMIDPGNRYAFAPDLGLDKVLIYQLDAENGTLTPNTQPWVRVQPSAGPRHFDFHPNGQYAYVINEIDSTFTAFRYDASAGTLAEFQTVSTLPEDFDGTSHCADIHVHPSGKFLYGSNRGHDSIAICTIDSETGMLSPIGYESTQGQAPRNFGLNPEGTFLFAANQQTDTVVTFAIDAETGELNATGDVAEVPTPVCLKMLPCA</sequence>
<protein>
    <submittedName>
        <fullName evidence="2">6-phosphogluconolactonase</fullName>
    </submittedName>
</protein>